<accession>A0AAN6FZT6</accession>
<name>A0AAN6FZT6_9PEZI</name>
<evidence type="ECO:0000256" key="4">
    <source>
        <dbReference type="SAM" id="MobiDB-lite"/>
    </source>
</evidence>
<keyword evidence="2" id="KW-0560">Oxidoreductase</keyword>
<keyword evidence="5" id="KW-1133">Transmembrane helix</keyword>
<feature type="transmembrane region" description="Helical" evidence="5">
    <location>
        <begin position="45"/>
        <end position="66"/>
    </location>
</feature>
<organism evidence="6 7">
    <name type="scientific">Friedmanniomyces endolithicus</name>
    <dbReference type="NCBI Taxonomy" id="329885"/>
    <lineage>
        <taxon>Eukaryota</taxon>
        <taxon>Fungi</taxon>
        <taxon>Dikarya</taxon>
        <taxon>Ascomycota</taxon>
        <taxon>Pezizomycotina</taxon>
        <taxon>Dothideomycetes</taxon>
        <taxon>Dothideomycetidae</taxon>
        <taxon>Mycosphaerellales</taxon>
        <taxon>Teratosphaeriaceae</taxon>
        <taxon>Friedmanniomyces</taxon>
    </lineage>
</organism>
<gene>
    <name evidence="6" type="ORF">LTR82_001079</name>
</gene>
<evidence type="ECO:0000256" key="5">
    <source>
        <dbReference type="SAM" id="Phobius"/>
    </source>
</evidence>
<dbReference type="AlphaFoldDB" id="A0AAN6FZT6"/>
<sequence>MHLWHAREYKQAHRTSPESKTLIDQEHDEDAHHAVLQESLQRLKLWVTALVVLLGLVVLALTIVIANASSLHTSKPESQSPVPPIPSTRTTFELDPLYAGRSSPSRDEAWSSLLPSGDGFILLPNATAQSLYKLPLGKSTPHGQVYDISLFHQLHCLANIRAHLLTLQAAMDRENRDEIYDLLLKPQEGHVWHCFDYIRQALMCAGDMTVEWPGTEEDGRRFAVDGWGVTHECKDWDAIMTFMKEKSVANVDVW</sequence>
<evidence type="ECO:0000256" key="2">
    <source>
        <dbReference type="ARBA" id="ARBA00023002"/>
    </source>
</evidence>
<comment type="caution">
    <text evidence="6">The sequence shown here is derived from an EMBL/GenBank/DDBJ whole genome shotgun (WGS) entry which is preliminary data.</text>
</comment>
<evidence type="ECO:0008006" key="8">
    <source>
        <dbReference type="Google" id="ProtNLM"/>
    </source>
</evidence>
<evidence type="ECO:0000313" key="6">
    <source>
        <dbReference type="EMBL" id="KAK0327564.1"/>
    </source>
</evidence>
<dbReference type="GO" id="GO:0016491">
    <property type="term" value="F:oxidoreductase activity"/>
    <property type="evidence" value="ECO:0007669"/>
    <property type="project" value="UniProtKB-KW"/>
</dbReference>
<protein>
    <recommendedName>
        <fullName evidence="8">Oxidase ustYa</fullName>
    </recommendedName>
</protein>
<dbReference type="Pfam" id="PF11807">
    <property type="entry name" value="UstYa"/>
    <property type="match status" value="1"/>
</dbReference>
<proteinExistence type="inferred from homology"/>
<dbReference type="PANTHER" id="PTHR33365">
    <property type="entry name" value="YALI0B05434P"/>
    <property type="match status" value="1"/>
</dbReference>
<dbReference type="Proteomes" id="UP001168146">
    <property type="component" value="Unassembled WGS sequence"/>
</dbReference>
<evidence type="ECO:0000256" key="1">
    <source>
        <dbReference type="ARBA" id="ARBA00004685"/>
    </source>
</evidence>
<dbReference type="EMBL" id="JASUXU010000002">
    <property type="protein sequence ID" value="KAK0327564.1"/>
    <property type="molecule type" value="Genomic_DNA"/>
</dbReference>
<reference evidence="6" key="1">
    <citation type="submission" date="2021-12" db="EMBL/GenBank/DDBJ databases">
        <title>Black yeast isolated from Biological Soil Crust.</title>
        <authorList>
            <person name="Kurbessoian T."/>
        </authorList>
    </citation>
    <scope>NUCLEOTIDE SEQUENCE</scope>
    <source>
        <strain evidence="6">CCFEE 5208</strain>
    </source>
</reference>
<keyword evidence="5" id="KW-0472">Membrane</keyword>
<comment type="similarity">
    <text evidence="3">Belongs to the ustYa family.</text>
</comment>
<feature type="region of interest" description="Disordered" evidence="4">
    <location>
        <begin position="1"/>
        <end position="26"/>
    </location>
</feature>
<dbReference type="InterPro" id="IPR021765">
    <property type="entry name" value="UstYa-like"/>
</dbReference>
<comment type="pathway">
    <text evidence="1">Mycotoxin biosynthesis.</text>
</comment>
<evidence type="ECO:0000313" key="7">
    <source>
        <dbReference type="Proteomes" id="UP001168146"/>
    </source>
</evidence>
<evidence type="ECO:0000256" key="3">
    <source>
        <dbReference type="ARBA" id="ARBA00035112"/>
    </source>
</evidence>
<dbReference type="PANTHER" id="PTHR33365:SF11">
    <property type="entry name" value="TAT PATHWAY SIGNAL SEQUENCE"/>
    <property type="match status" value="1"/>
</dbReference>
<keyword evidence="5" id="KW-0812">Transmembrane</keyword>
<dbReference type="GO" id="GO:0043386">
    <property type="term" value="P:mycotoxin biosynthetic process"/>
    <property type="evidence" value="ECO:0007669"/>
    <property type="project" value="InterPro"/>
</dbReference>